<evidence type="ECO:0000313" key="7">
    <source>
        <dbReference type="Proteomes" id="UP000695007"/>
    </source>
</evidence>
<feature type="transmembrane region" description="Helical" evidence="6">
    <location>
        <begin position="88"/>
        <end position="109"/>
    </location>
</feature>
<dbReference type="PANTHER" id="PTHR43461">
    <property type="entry name" value="TRANSMEMBRANE PROTEIN 256"/>
    <property type="match status" value="1"/>
</dbReference>
<dbReference type="AlphaFoldDB" id="A0AAJ6YRI6"/>
<sequence length="162" mass="17985">MESYKNAILQAVSNLQNLSNISDVFSNMGLKPKNVAISKMLNNQPLWKFARATGPFIQIAAVSGAVAVILGAYNGHKHYSENEEKRKQVFNIASQYHFIHTLAIFGIPMCRKPHLAGLFMILGKILFCGPNYFYAITGCSKYNMLNPIGGICFILGWLSLLL</sequence>
<keyword evidence="4 6" id="KW-1133">Transmembrane helix</keyword>
<name>A0AAJ6YRI6_9HYME</name>
<gene>
    <name evidence="8" type="primary">LOC105366212</name>
</gene>
<dbReference type="Proteomes" id="UP000695007">
    <property type="component" value="Unplaced"/>
</dbReference>
<dbReference type="GO" id="GO:0016020">
    <property type="term" value="C:membrane"/>
    <property type="evidence" value="ECO:0007669"/>
    <property type="project" value="UniProtKB-SubCell"/>
</dbReference>
<evidence type="ECO:0000256" key="4">
    <source>
        <dbReference type="ARBA" id="ARBA00022989"/>
    </source>
</evidence>
<dbReference type="RefSeq" id="XP_011502872.1">
    <property type="nucleotide sequence ID" value="XM_011504570.1"/>
</dbReference>
<keyword evidence="3 6" id="KW-0812">Transmembrane</keyword>
<comment type="subcellular location">
    <subcellularLocation>
        <location evidence="1">Membrane</location>
        <topology evidence="1">Multi-pass membrane protein</topology>
    </subcellularLocation>
</comment>
<feature type="transmembrane region" description="Helical" evidence="6">
    <location>
        <begin position="56"/>
        <end position="76"/>
    </location>
</feature>
<dbReference type="Pfam" id="PF04241">
    <property type="entry name" value="DUF423"/>
    <property type="match status" value="1"/>
</dbReference>
<keyword evidence="7" id="KW-1185">Reference proteome</keyword>
<accession>A0AAJ6YRI6</accession>
<evidence type="ECO:0000256" key="1">
    <source>
        <dbReference type="ARBA" id="ARBA00004141"/>
    </source>
</evidence>
<reference evidence="8" key="1">
    <citation type="submission" date="2025-08" db="UniProtKB">
        <authorList>
            <consortium name="RefSeq"/>
        </authorList>
    </citation>
    <scope>IDENTIFICATION</scope>
</reference>
<dbReference type="PANTHER" id="PTHR43461:SF1">
    <property type="entry name" value="TRANSMEMBRANE PROTEIN 256"/>
    <property type="match status" value="1"/>
</dbReference>
<evidence type="ECO:0000256" key="2">
    <source>
        <dbReference type="ARBA" id="ARBA00006208"/>
    </source>
</evidence>
<comment type="similarity">
    <text evidence="2">Belongs to the TMEM256 family.</text>
</comment>
<evidence type="ECO:0000313" key="8">
    <source>
        <dbReference type="RefSeq" id="XP_011502872.1"/>
    </source>
</evidence>
<keyword evidence="5 6" id="KW-0472">Membrane</keyword>
<evidence type="ECO:0000256" key="5">
    <source>
        <dbReference type="ARBA" id="ARBA00023136"/>
    </source>
</evidence>
<dbReference type="KEGG" id="csol:105366212"/>
<feature type="transmembrane region" description="Helical" evidence="6">
    <location>
        <begin position="142"/>
        <end position="160"/>
    </location>
</feature>
<organism evidence="7 8">
    <name type="scientific">Ceratosolen solmsi marchali</name>
    <dbReference type="NCBI Taxonomy" id="326594"/>
    <lineage>
        <taxon>Eukaryota</taxon>
        <taxon>Metazoa</taxon>
        <taxon>Ecdysozoa</taxon>
        <taxon>Arthropoda</taxon>
        <taxon>Hexapoda</taxon>
        <taxon>Insecta</taxon>
        <taxon>Pterygota</taxon>
        <taxon>Neoptera</taxon>
        <taxon>Endopterygota</taxon>
        <taxon>Hymenoptera</taxon>
        <taxon>Apocrita</taxon>
        <taxon>Proctotrupomorpha</taxon>
        <taxon>Chalcidoidea</taxon>
        <taxon>Agaonidae</taxon>
        <taxon>Agaoninae</taxon>
        <taxon>Ceratosolen</taxon>
    </lineage>
</organism>
<feature type="transmembrane region" description="Helical" evidence="6">
    <location>
        <begin position="115"/>
        <end position="135"/>
    </location>
</feature>
<proteinExistence type="inferred from homology"/>
<evidence type="ECO:0000256" key="3">
    <source>
        <dbReference type="ARBA" id="ARBA00022692"/>
    </source>
</evidence>
<dbReference type="GeneID" id="105366212"/>
<evidence type="ECO:0000256" key="6">
    <source>
        <dbReference type="SAM" id="Phobius"/>
    </source>
</evidence>
<dbReference type="InterPro" id="IPR006696">
    <property type="entry name" value="DUF423"/>
</dbReference>
<protein>
    <submittedName>
        <fullName evidence="8">Transmembrane protein 256-like</fullName>
    </submittedName>
</protein>